<dbReference type="EMBL" id="SRLO01016741">
    <property type="protein sequence ID" value="TNN23994.1"/>
    <property type="molecule type" value="Genomic_DNA"/>
</dbReference>
<name>A0A4Z2E5W1_9TELE</name>
<gene>
    <name evidence="1" type="ORF">EYF80_065885</name>
</gene>
<dbReference type="AlphaFoldDB" id="A0A4Z2E5W1"/>
<dbReference type="Proteomes" id="UP000314294">
    <property type="component" value="Unassembled WGS sequence"/>
</dbReference>
<organism evidence="1 2">
    <name type="scientific">Liparis tanakae</name>
    <name type="common">Tanaka's snailfish</name>
    <dbReference type="NCBI Taxonomy" id="230148"/>
    <lineage>
        <taxon>Eukaryota</taxon>
        <taxon>Metazoa</taxon>
        <taxon>Chordata</taxon>
        <taxon>Craniata</taxon>
        <taxon>Vertebrata</taxon>
        <taxon>Euteleostomi</taxon>
        <taxon>Actinopterygii</taxon>
        <taxon>Neopterygii</taxon>
        <taxon>Teleostei</taxon>
        <taxon>Neoteleostei</taxon>
        <taxon>Acanthomorphata</taxon>
        <taxon>Eupercaria</taxon>
        <taxon>Perciformes</taxon>
        <taxon>Cottioidei</taxon>
        <taxon>Cottales</taxon>
        <taxon>Liparidae</taxon>
        <taxon>Liparis</taxon>
    </lineage>
</organism>
<reference evidence="1 2" key="1">
    <citation type="submission" date="2019-03" db="EMBL/GenBank/DDBJ databases">
        <title>First draft genome of Liparis tanakae, snailfish: a comprehensive survey of snailfish specific genes.</title>
        <authorList>
            <person name="Kim W."/>
            <person name="Song I."/>
            <person name="Jeong J.-H."/>
            <person name="Kim D."/>
            <person name="Kim S."/>
            <person name="Ryu S."/>
            <person name="Song J.Y."/>
            <person name="Lee S.K."/>
        </authorList>
    </citation>
    <scope>NUCLEOTIDE SEQUENCE [LARGE SCALE GENOMIC DNA]</scope>
    <source>
        <tissue evidence="1">Muscle</tissue>
    </source>
</reference>
<comment type="caution">
    <text evidence="1">The sequence shown here is derived from an EMBL/GenBank/DDBJ whole genome shotgun (WGS) entry which is preliminary data.</text>
</comment>
<evidence type="ECO:0000313" key="1">
    <source>
        <dbReference type="EMBL" id="TNN23994.1"/>
    </source>
</evidence>
<sequence length="215" mass="23450">MCGHFFLSVTHLSLSTSKKGDCRKSPQAVSCPMPWSSYRENTLEGSRRTSPTPGEAAAIGSMRGGYGQRAGYFAFAVTFADKLFTSAINTWSNTAGSSTPGSFRSTRLRKFQRTTPVMALEPATTGIGAHTILELSRRLVQARDLFSSSWPHQKDPAADDPMAFLKDTAFLPGKKLLVFFIISCAQQNTTQRRERVPHVKATLCNFSPVAPPSGI</sequence>
<proteinExistence type="predicted"/>
<protein>
    <submittedName>
        <fullName evidence="1">Uncharacterized protein</fullName>
    </submittedName>
</protein>
<accession>A0A4Z2E5W1</accession>
<keyword evidence="2" id="KW-1185">Reference proteome</keyword>
<evidence type="ECO:0000313" key="2">
    <source>
        <dbReference type="Proteomes" id="UP000314294"/>
    </source>
</evidence>